<reference evidence="9 10" key="1">
    <citation type="submission" date="2018-05" db="EMBL/GenBank/DDBJ databases">
        <title>Amnibacterium sp. M8JJ-5, whole genome shotgun sequence.</title>
        <authorList>
            <person name="Tuo L."/>
        </authorList>
    </citation>
    <scope>NUCLEOTIDE SEQUENCE [LARGE SCALE GENOMIC DNA]</scope>
    <source>
        <strain evidence="9 10">M8JJ-5</strain>
    </source>
</reference>
<protein>
    <submittedName>
        <fullName evidence="9">TIGR01457 family HAD-type hydrolase</fullName>
    </submittedName>
</protein>
<dbReference type="PANTHER" id="PTHR19288">
    <property type="entry name" value="4-NITROPHENYLPHOSPHATASE-RELATED"/>
    <property type="match status" value="1"/>
</dbReference>
<dbReference type="GO" id="GO:0005737">
    <property type="term" value="C:cytoplasm"/>
    <property type="evidence" value="ECO:0007669"/>
    <property type="project" value="TreeGrafter"/>
</dbReference>
<evidence type="ECO:0000313" key="10">
    <source>
        <dbReference type="Proteomes" id="UP000244893"/>
    </source>
</evidence>
<dbReference type="PANTHER" id="PTHR19288:SF46">
    <property type="entry name" value="HALOACID DEHALOGENASE-LIKE HYDROLASE DOMAIN-CONTAINING PROTEIN 2"/>
    <property type="match status" value="1"/>
</dbReference>
<keyword evidence="4" id="KW-0119">Carbohydrate metabolism</keyword>
<dbReference type="EMBL" id="QEOP01000001">
    <property type="protein sequence ID" value="PVZ95384.1"/>
    <property type="molecule type" value="Genomic_DNA"/>
</dbReference>
<organism evidence="9 10">
    <name type="scientific">Amnibacterium flavum</name>
    <dbReference type="NCBI Taxonomy" id="2173173"/>
    <lineage>
        <taxon>Bacteria</taxon>
        <taxon>Bacillati</taxon>
        <taxon>Actinomycetota</taxon>
        <taxon>Actinomycetes</taxon>
        <taxon>Micrococcales</taxon>
        <taxon>Microbacteriaceae</taxon>
        <taxon>Amnibacterium</taxon>
    </lineage>
</organism>
<dbReference type="InterPro" id="IPR006357">
    <property type="entry name" value="HAD-SF_hydro_IIA"/>
</dbReference>
<dbReference type="NCBIfam" id="TIGR01460">
    <property type="entry name" value="HAD-SF-IIA"/>
    <property type="match status" value="1"/>
</dbReference>
<keyword evidence="10" id="KW-1185">Reference proteome</keyword>
<dbReference type="AlphaFoldDB" id="A0A2V1HY79"/>
<dbReference type="SFLD" id="SFLDG01139">
    <property type="entry name" value="C2.A:_Pyridoxal_Phosphate_Phos"/>
    <property type="match status" value="1"/>
</dbReference>
<keyword evidence="2 9" id="KW-0378">Hydrolase</keyword>
<evidence type="ECO:0000256" key="7">
    <source>
        <dbReference type="PIRSR" id="PIRSR000915-2"/>
    </source>
</evidence>
<feature type="active site" description="Proton donor" evidence="6">
    <location>
        <position position="23"/>
    </location>
</feature>
<dbReference type="CDD" id="cd07530">
    <property type="entry name" value="HAD_Pase_UmpH-like"/>
    <property type="match status" value="1"/>
</dbReference>
<keyword evidence="3 8" id="KW-0460">Magnesium</keyword>
<dbReference type="OrthoDB" id="9810449at2"/>
<evidence type="ECO:0000256" key="2">
    <source>
        <dbReference type="ARBA" id="ARBA00022801"/>
    </source>
</evidence>
<dbReference type="Proteomes" id="UP000244893">
    <property type="component" value="Unassembled WGS sequence"/>
</dbReference>
<evidence type="ECO:0000256" key="5">
    <source>
        <dbReference type="PIRNR" id="PIRNR000915"/>
    </source>
</evidence>
<dbReference type="Pfam" id="PF13242">
    <property type="entry name" value="Hydrolase_like"/>
    <property type="match status" value="1"/>
</dbReference>
<evidence type="ECO:0000256" key="8">
    <source>
        <dbReference type="PIRSR" id="PIRSR000915-3"/>
    </source>
</evidence>
<comment type="cofactor">
    <cofactor evidence="8">
        <name>Mg(2+)</name>
        <dbReference type="ChEBI" id="CHEBI:18420"/>
    </cofactor>
    <text evidence="8">Divalent metal ions. Mg(2+) is the most effective.</text>
</comment>
<gene>
    <name evidence="9" type="ORF">DDQ50_02375</name>
</gene>
<dbReference type="InterPro" id="IPR036412">
    <property type="entry name" value="HAD-like_sf"/>
</dbReference>
<dbReference type="FunFam" id="3.40.50.1000:FF:000016">
    <property type="entry name" value="HAD family hydrolase"/>
    <property type="match status" value="1"/>
</dbReference>
<evidence type="ECO:0000256" key="4">
    <source>
        <dbReference type="ARBA" id="ARBA00023277"/>
    </source>
</evidence>
<dbReference type="SFLD" id="SFLDS00003">
    <property type="entry name" value="Haloacid_Dehalogenase"/>
    <property type="match status" value="1"/>
</dbReference>
<comment type="similarity">
    <text evidence="5">Belongs to the HAD-like hydrolase superfamily.</text>
</comment>
<evidence type="ECO:0000256" key="3">
    <source>
        <dbReference type="ARBA" id="ARBA00022842"/>
    </source>
</evidence>
<sequence length="273" mass="29329">MPASVRRTLVARNDIDCWLTDMDGVLVHENRAIPGAAELLQQWTDTGAPFLVLTNNSIFTPRDLSARLRASGLNVPEESLWTSALATADFCRSQIPGGSAFVIGEAGLTTAMHEAGFIMTETRPDYVVVGETRNYSFDAITKAIRLIGDGARFIVTNPDATGPSQDGPLPATGAIAALITKATGKEPYVVGKPNPMMFRSAMNRIGAHSENTAMIGDRMDTDIVAGIEAGLHTILVLTGISDQAEIDRYPFRPDEVIQSVADLVSKDPIEVEM</sequence>
<comment type="caution">
    <text evidence="9">The sequence shown here is derived from an EMBL/GenBank/DDBJ whole genome shotgun (WGS) entry which is preliminary data.</text>
</comment>
<proteinExistence type="inferred from homology"/>
<name>A0A2V1HY79_9MICO</name>
<evidence type="ECO:0000256" key="6">
    <source>
        <dbReference type="PIRSR" id="PIRSR000915-1"/>
    </source>
</evidence>
<dbReference type="Gene3D" id="3.40.50.1000">
    <property type="entry name" value="HAD superfamily/HAD-like"/>
    <property type="match status" value="2"/>
</dbReference>
<feature type="binding site" evidence="8">
    <location>
        <position position="217"/>
    </location>
    <ligand>
        <name>Mg(2+)</name>
        <dbReference type="ChEBI" id="CHEBI:18420"/>
    </ligand>
</feature>
<evidence type="ECO:0000313" key="9">
    <source>
        <dbReference type="EMBL" id="PVZ95384.1"/>
    </source>
</evidence>
<dbReference type="PIRSF" id="PIRSF000915">
    <property type="entry name" value="PGP-type_phosphatase"/>
    <property type="match status" value="1"/>
</dbReference>
<evidence type="ECO:0000256" key="1">
    <source>
        <dbReference type="ARBA" id="ARBA00022723"/>
    </source>
</evidence>
<keyword evidence="1 8" id="KW-0479">Metal-binding</keyword>
<feature type="binding site" evidence="8">
    <location>
        <position position="21"/>
    </location>
    <ligand>
        <name>Mg(2+)</name>
        <dbReference type="ChEBI" id="CHEBI:18420"/>
    </ligand>
</feature>
<dbReference type="SUPFAM" id="SSF56784">
    <property type="entry name" value="HAD-like"/>
    <property type="match status" value="1"/>
</dbReference>
<feature type="binding site" evidence="7">
    <location>
        <position position="192"/>
    </location>
    <ligand>
        <name>substrate</name>
    </ligand>
</feature>
<feature type="binding site" evidence="8">
    <location>
        <position position="23"/>
    </location>
    <ligand>
        <name>Mg(2+)</name>
        <dbReference type="ChEBI" id="CHEBI:18420"/>
    </ligand>
</feature>
<feature type="active site" description="Nucleophile" evidence="6">
    <location>
        <position position="21"/>
    </location>
</feature>
<dbReference type="Pfam" id="PF13344">
    <property type="entry name" value="Hydrolase_6"/>
    <property type="match status" value="1"/>
</dbReference>
<accession>A0A2V1HY79</accession>
<dbReference type="GO" id="GO:0016791">
    <property type="term" value="F:phosphatase activity"/>
    <property type="evidence" value="ECO:0007669"/>
    <property type="project" value="TreeGrafter"/>
</dbReference>
<dbReference type="InterPro" id="IPR023214">
    <property type="entry name" value="HAD_sf"/>
</dbReference>
<dbReference type="GO" id="GO:0046872">
    <property type="term" value="F:metal ion binding"/>
    <property type="evidence" value="ECO:0007669"/>
    <property type="project" value="UniProtKB-KW"/>
</dbReference>